<evidence type="ECO:0008006" key="3">
    <source>
        <dbReference type="Google" id="ProtNLM"/>
    </source>
</evidence>
<keyword evidence="2" id="KW-1185">Reference proteome</keyword>
<gene>
    <name evidence="1" type="ORF">CR513_44286</name>
</gene>
<evidence type="ECO:0000313" key="2">
    <source>
        <dbReference type="Proteomes" id="UP000257109"/>
    </source>
</evidence>
<dbReference type="OrthoDB" id="1095202at2759"/>
<comment type="caution">
    <text evidence="1">The sequence shown here is derived from an EMBL/GenBank/DDBJ whole genome shotgun (WGS) entry which is preliminary data.</text>
</comment>
<reference evidence="1" key="1">
    <citation type="submission" date="2018-05" db="EMBL/GenBank/DDBJ databases">
        <title>Draft genome of Mucuna pruriens seed.</title>
        <authorList>
            <person name="Nnadi N.E."/>
            <person name="Vos R."/>
            <person name="Hasami M.H."/>
            <person name="Devisetty U.K."/>
            <person name="Aguiy J.C."/>
        </authorList>
    </citation>
    <scope>NUCLEOTIDE SEQUENCE [LARGE SCALE GENOMIC DNA]</scope>
    <source>
        <strain evidence="1">JCA_2017</strain>
    </source>
</reference>
<dbReference type="Proteomes" id="UP000257109">
    <property type="component" value="Unassembled WGS sequence"/>
</dbReference>
<protein>
    <recommendedName>
        <fullName evidence="3">G-patch domain-containing protein</fullName>
    </recommendedName>
</protein>
<evidence type="ECO:0000313" key="1">
    <source>
        <dbReference type="EMBL" id="RDX75803.1"/>
    </source>
</evidence>
<proteinExistence type="predicted"/>
<dbReference type="EMBL" id="QJKJ01009722">
    <property type="protein sequence ID" value="RDX75803.1"/>
    <property type="molecule type" value="Genomic_DNA"/>
</dbReference>
<accession>A0A371FCG7</accession>
<feature type="non-terminal residue" evidence="1">
    <location>
        <position position="1"/>
    </location>
</feature>
<name>A0A371FCG7_MUCPR</name>
<sequence>MGEKELMIITPLPVKYVKGDEEALETSFQALEIVGTTNAEAEEGGSKLSRVAIMAAKVLINNGLQFGKGLSKDLDSIAEPVTLQKNPGRFKLGYTRVVEERRPGWKVPGKKWIRPDLYRYFTSVGIISPDQIARIKDQLPKIKEWIVPTSQELDNWTAEALPELLSNASESCGQDDGENLEEEAPIKMEWLLEQERPKLQSGAKELETINLGEEVEKQEIRVGKQMPLGLKQKLVELLRKYADVFA</sequence>
<dbReference type="AlphaFoldDB" id="A0A371FCG7"/>
<organism evidence="1 2">
    <name type="scientific">Mucuna pruriens</name>
    <name type="common">Velvet bean</name>
    <name type="synonym">Dolichos pruriens</name>
    <dbReference type="NCBI Taxonomy" id="157652"/>
    <lineage>
        <taxon>Eukaryota</taxon>
        <taxon>Viridiplantae</taxon>
        <taxon>Streptophyta</taxon>
        <taxon>Embryophyta</taxon>
        <taxon>Tracheophyta</taxon>
        <taxon>Spermatophyta</taxon>
        <taxon>Magnoliopsida</taxon>
        <taxon>eudicotyledons</taxon>
        <taxon>Gunneridae</taxon>
        <taxon>Pentapetalae</taxon>
        <taxon>rosids</taxon>
        <taxon>fabids</taxon>
        <taxon>Fabales</taxon>
        <taxon>Fabaceae</taxon>
        <taxon>Papilionoideae</taxon>
        <taxon>50 kb inversion clade</taxon>
        <taxon>NPAAA clade</taxon>
        <taxon>indigoferoid/millettioid clade</taxon>
        <taxon>Phaseoleae</taxon>
        <taxon>Mucuna</taxon>
    </lineage>
</organism>